<reference evidence="1" key="1">
    <citation type="submission" date="2020-03" db="EMBL/GenBank/DDBJ databases">
        <title>The deep terrestrial virosphere.</title>
        <authorList>
            <person name="Holmfeldt K."/>
            <person name="Nilsson E."/>
            <person name="Simone D."/>
            <person name="Lopez-Fernandez M."/>
            <person name="Wu X."/>
            <person name="de Brujin I."/>
            <person name="Lundin D."/>
            <person name="Andersson A."/>
            <person name="Bertilsson S."/>
            <person name="Dopson M."/>
        </authorList>
    </citation>
    <scope>NUCLEOTIDE SEQUENCE</scope>
    <source>
        <strain evidence="1">MM171A02020</strain>
    </source>
</reference>
<name>A0A6M3LZT3_9ZZZZ</name>
<dbReference type="EMBL" id="MT143568">
    <property type="protein sequence ID" value="QJA98285.1"/>
    <property type="molecule type" value="Genomic_DNA"/>
</dbReference>
<sequence>MALDVYFAPDIAHGILCSVVAMYRAHVANGAQNQDWFKGVLDMAESQAMLYGLPWPTMRKQIEERLER</sequence>
<dbReference type="AlphaFoldDB" id="A0A6M3LZT3"/>
<protein>
    <submittedName>
        <fullName evidence="1">Uncharacterized protein</fullName>
    </submittedName>
</protein>
<evidence type="ECO:0000313" key="1">
    <source>
        <dbReference type="EMBL" id="QJA98285.1"/>
    </source>
</evidence>
<proteinExistence type="predicted"/>
<organism evidence="1">
    <name type="scientific">viral metagenome</name>
    <dbReference type="NCBI Taxonomy" id="1070528"/>
    <lineage>
        <taxon>unclassified sequences</taxon>
        <taxon>metagenomes</taxon>
        <taxon>organismal metagenomes</taxon>
    </lineage>
</organism>
<accession>A0A6M3LZT3</accession>
<gene>
    <name evidence="1" type="ORF">MM171A02020_0007</name>
</gene>